<accession>A0A9P0HC80</accession>
<reference evidence="9" key="1">
    <citation type="submission" date="2022-01" db="EMBL/GenBank/DDBJ databases">
        <authorList>
            <person name="King R."/>
        </authorList>
    </citation>
    <scope>NUCLEOTIDE SEQUENCE</scope>
</reference>
<name>A0A9P0HC80_NEZVI</name>
<dbReference type="GO" id="GO:0001228">
    <property type="term" value="F:DNA-binding transcription activator activity, RNA polymerase II-specific"/>
    <property type="evidence" value="ECO:0007669"/>
    <property type="project" value="TreeGrafter"/>
</dbReference>
<comment type="similarity">
    <text evidence="2">Belongs to the bZIP family.</text>
</comment>
<evidence type="ECO:0000256" key="4">
    <source>
        <dbReference type="ARBA" id="ARBA00023125"/>
    </source>
</evidence>
<keyword evidence="6" id="KW-0539">Nucleus</keyword>
<dbReference type="EMBL" id="OV725080">
    <property type="protein sequence ID" value="CAH1399600.1"/>
    <property type="molecule type" value="Genomic_DNA"/>
</dbReference>
<evidence type="ECO:0000313" key="9">
    <source>
        <dbReference type="EMBL" id="CAH1399600.1"/>
    </source>
</evidence>
<evidence type="ECO:0000256" key="5">
    <source>
        <dbReference type="ARBA" id="ARBA00023163"/>
    </source>
</evidence>
<sequence length="258" mass="29596">MSTQIGLWKQEPVSPDWFEIDDWANYGDTTLLEEIDLIIKDEPQFHGWPENNSGGFDNYNTSSSGWIEEAKTSQLLQEFEDVLSRQLTPPDSPQISPPHQPPVYYPPSILHLQPTPLQEQPSPQPSPSHHHAYQAVNSNETVGDLDEIVAENFCNGDCTSSSDSGYEDPDWAPISSKSRTRPYPSVEERKARKKEQNKNAATRYRQKKKQEIEVILSEERELQEKNESLKAEVEEVQREIKYLKSLMRHMFKAKGLIS</sequence>
<proteinExistence type="inferred from homology"/>
<dbReference type="InterPro" id="IPR004827">
    <property type="entry name" value="bZIP"/>
</dbReference>
<feature type="compositionally biased region" description="Basic and acidic residues" evidence="7">
    <location>
        <begin position="186"/>
        <end position="197"/>
    </location>
</feature>
<evidence type="ECO:0000256" key="3">
    <source>
        <dbReference type="ARBA" id="ARBA00023015"/>
    </source>
</evidence>
<dbReference type="SMART" id="SM00338">
    <property type="entry name" value="BRLZ"/>
    <property type="match status" value="1"/>
</dbReference>
<dbReference type="AlphaFoldDB" id="A0A9P0HC80"/>
<dbReference type="InterPro" id="IPR046347">
    <property type="entry name" value="bZIP_sf"/>
</dbReference>
<evidence type="ECO:0000256" key="6">
    <source>
        <dbReference type="ARBA" id="ARBA00023242"/>
    </source>
</evidence>
<dbReference type="OrthoDB" id="5847285at2759"/>
<evidence type="ECO:0000313" key="10">
    <source>
        <dbReference type="Proteomes" id="UP001152798"/>
    </source>
</evidence>
<keyword evidence="10" id="KW-1185">Reference proteome</keyword>
<protein>
    <recommendedName>
        <fullName evidence="8">BZIP domain-containing protein</fullName>
    </recommendedName>
</protein>
<dbReference type="PANTHER" id="PTHR13044:SF14">
    <property type="entry name" value="CRYPTOCEPHAL, ISOFORM A"/>
    <property type="match status" value="1"/>
</dbReference>
<evidence type="ECO:0000256" key="7">
    <source>
        <dbReference type="SAM" id="MobiDB-lite"/>
    </source>
</evidence>
<organism evidence="9 10">
    <name type="scientific">Nezara viridula</name>
    <name type="common">Southern green stink bug</name>
    <name type="synonym">Cimex viridulus</name>
    <dbReference type="NCBI Taxonomy" id="85310"/>
    <lineage>
        <taxon>Eukaryota</taxon>
        <taxon>Metazoa</taxon>
        <taxon>Ecdysozoa</taxon>
        <taxon>Arthropoda</taxon>
        <taxon>Hexapoda</taxon>
        <taxon>Insecta</taxon>
        <taxon>Pterygota</taxon>
        <taxon>Neoptera</taxon>
        <taxon>Paraneoptera</taxon>
        <taxon>Hemiptera</taxon>
        <taxon>Heteroptera</taxon>
        <taxon>Panheteroptera</taxon>
        <taxon>Pentatomomorpha</taxon>
        <taxon>Pentatomoidea</taxon>
        <taxon>Pentatomidae</taxon>
        <taxon>Pentatominae</taxon>
        <taxon>Nezara</taxon>
    </lineage>
</organism>
<feature type="compositionally biased region" description="Pro residues" evidence="7">
    <location>
        <begin position="90"/>
        <end position="105"/>
    </location>
</feature>
<keyword evidence="5" id="KW-0804">Transcription</keyword>
<keyword evidence="4" id="KW-0238">DNA-binding</keyword>
<gene>
    <name evidence="9" type="ORF">NEZAVI_LOCUS9023</name>
</gene>
<evidence type="ECO:0000256" key="1">
    <source>
        <dbReference type="ARBA" id="ARBA00004123"/>
    </source>
</evidence>
<dbReference type="Pfam" id="PF00170">
    <property type="entry name" value="bZIP_1"/>
    <property type="match status" value="1"/>
</dbReference>
<keyword evidence="3" id="KW-0805">Transcription regulation</keyword>
<dbReference type="PANTHER" id="PTHR13044">
    <property type="entry name" value="ACTIVATING TRANSCRIPTION FACTOR ATF 4/5"/>
    <property type="match status" value="1"/>
</dbReference>
<dbReference type="GO" id="GO:0000977">
    <property type="term" value="F:RNA polymerase II transcription regulatory region sequence-specific DNA binding"/>
    <property type="evidence" value="ECO:0007669"/>
    <property type="project" value="TreeGrafter"/>
</dbReference>
<dbReference type="Gene3D" id="1.20.5.170">
    <property type="match status" value="1"/>
</dbReference>
<comment type="subcellular location">
    <subcellularLocation>
        <location evidence="1">Nucleus</location>
    </subcellularLocation>
</comment>
<evidence type="ECO:0000259" key="8">
    <source>
        <dbReference type="PROSITE" id="PS00036"/>
    </source>
</evidence>
<dbReference type="CDD" id="cd14692">
    <property type="entry name" value="bZIP_ATF4"/>
    <property type="match status" value="1"/>
</dbReference>
<dbReference type="GO" id="GO:0005634">
    <property type="term" value="C:nucleus"/>
    <property type="evidence" value="ECO:0007669"/>
    <property type="project" value="UniProtKB-SubCell"/>
</dbReference>
<dbReference type="Proteomes" id="UP001152798">
    <property type="component" value="Chromosome 4"/>
</dbReference>
<evidence type="ECO:0000256" key="2">
    <source>
        <dbReference type="ARBA" id="ARBA00007163"/>
    </source>
</evidence>
<dbReference type="FunFam" id="1.20.5.170:FF:000021">
    <property type="entry name" value="Cyclic AMP-dependent transcription factor ATF-4"/>
    <property type="match status" value="1"/>
</dbReference>
<feature type="region of interest" description="Disordered" evidence="7">
    <location>
        <begin position="86"/>
        <end position="131"/>
    </location>
</feature>
<dbReference type="PROSITE" id="PS00036">
    <property type="entry name" value="BZIP_BASIC"/>
    <property type="match status" value="1"/>
</dbReference>
<dbReference type="SUPFAM" id="SSF57959">
    <property type="entry name" value="Leucine zipper domain"/>
    <property type="match status" value="1"/>
</dbReference>
<feature type="region of interest" description="Disordered" evidence="7">
    <location>
        <begin position="158"/>
        <end position="209"/>
    </location>
</feature>
<feature type="domain" description="BZIP" evidence="8">
    <location>
        <begin position="192"/>
        <end position="207"/>
    </location>
</feature>